<proteinExistence type="inferred from homology"/>
<sequence>MNGTCRLSPGRPFFRPLGFFRGACAIAAGSALSGCVLDWQKPEASVETPPTFQAAKTPRAAPPIAAAPGWSRGFGSPELTSLIQKALDQNLDIAAAVARIEQADAQARVNSSPLWPTLNMNDIARRSQTPAGITSATSTSASTNTTTTSGAGSSSLAGTRRFNFFQAQLTASYEIDFWGKNQDASNAARLLAHASRFDRDVVEISTIASVTNSYFQVLTAQDRIRIAKDNIKIAETVLAAIKARLDVGTATALDYSQQESVVATQRATLPPLEQTLRQTKNTLAVLMGLPPETSIVKGGSLTRLRYPKIEPGLPSELLLRRPDIAEAEAKLESAEFSVLQARAAFFPSIQVTGYYGVQSVALRSLFRPDAIAWQIAGNLAQPVFDGYNLQGQLLLQKGKYAELAQTYQKTILTAFSDVENALIAIEETRRQLKLQGEAAAAARKAYEVADARMREGTIDIITLSTTETTMFQSQDVLAQVRLAHFQAATSLYQALGGGWSGVTRALEIATEDDAYQSDKGPWP</sequence>
<dbReference type="Pfam" id="PF02321">
    <property type="entry name" value="OEP"/>
    <property type="match status" value="2"/>
</dbReference>
<dbReference type="AlphaFoldDB" id="A0A2D2D585"/>
<dbReference type="PANTHER" id="PTHR30203">
    <property type="entry name" value="OUTER MEMBRANE CATION EFFLUX PROTEIN"/>
    <property type="match status" value="1"/>
</dbReference>
<evidence type="ECO:0000256" key="1">
    <source>
        <dbReference type="ARBA" id="ARBA00007613"/>
    </source>
</evidence>
<dbReference type="EMBL" id="CP023737">
    <property type="protein sequence ID" value="ATQ70170.1"/>
    <property type="molecule type" value="Genomic_DNA"/>
</dbReference>
<feature type="region of interest" description="Disordered" evidence="3">
    <location>
        <begin position="129"/>
        <end position="155"/>
    </location>
</feature>
<evidence type="ECO:0000256" key="3">
    <source>
        <dbReference type="SAM" id="MobiDB-lite"/>
    </source>
</evidence>
<keyword evidence="2" id="KW-1134">Transmembrane beta strand</keyword>
<evidence type="ECO:0000256" key="2">
    <source>
        <dbReference type="RuleBase" id="RU362097"/>
    </source>
</evidence>
<dbReference type="Gene3D" id="1.20.1600.10">
    <property type="entry name" value="Outer membrane efflux proteins (OEP)"/>
    <property type="match status" value="1"/>
</dbReference>
<evidence type="ECO:0000313" key="5">
    <source>
        <dbReference type="Proteomes" id="UP000230709"/>
    </source>
</evidence>
<dbReference type="SUPFAM" id="SSF56954">
    <property type="entry name" value="Outer membrane efflux proteins (OEP)"/>
    <property type="match status" value="1"/>
</dbReference>
<keyword evidence="2" id="KW-0472">Membrane</keyword>
<dbReference type="PANTHER" id="PTHR30203:SF33">
    <property type="entry name" value="BLR4455 PROTEIN"/>
    <property type="match status" value="1"/>
</dbReference>
<dbReference type="InterPro" id="IPR010131">
    <property type="entry name" value="MdtP/NodT-like"/>
</dbReference>
<comment type="similarity">
    <text evidence="1 2">Belongs to the outer membrane factor (OMF) (TC 1.B.17) family.</text>
</comment>
<gene>
    <name evidence="4" type="ORF">CQW49_01775</name>
</gene>
<keyword evidence="2" id="KW-0812">Transmembrane</keyword>
<dbReference type="NCBIfam" id="TIGR01845">
    <property type="entry name" value="outer_NodT"/>
    <property type="match status" value="1"/>
</dbReference>
<dbReference type="Proteomes" id="UP000230709">
    <property type="component" value="Chromosome"/>
</dbReference>
<dbReference type="KEGG" id="mtw:CQW49_01775"/>
<dbReference type="InterPro" id="IPR003423">
    <property type="entry name" value="OMP_efflux"/>
</dbReference>
<dbReference type="Gene3D" id="2.20.200.10">
    <property type="entry name" value="Outer membrane efflux proteins (OEP)"/>
    <property type="match status" value="1"/>
</dbReference>
<dbReference type="GO" id="GO:0015562">
    <property type="term" value="F:efflux transmembrane transporter activity"/>
    <property type="evidence" value="ECO:0007669"/>
    <property type="project" value="InterPro"/>
</dbReference>
<keyword evidence="2" id="KW-0449">Lipoprotein</keyword>
<reference evidence="5" key="1">
    <citation type="submission" date="2017-10" db="EMBL/GenBank/DDBJ databases">
        <title>Completed PacBio SMRT sequence of Methylosinus trichosporium OB3b reveals presence of a third large plasmid.</title>
        <authorList>
            <person name="Charles T.C."/>
            <person name="Lynch M.D.J."/>
            <person name="Heil J.R."/>
            <person name="Cheng J."/>
        </authorList>
    </citation>
    <scope>NUCLEOTIDE SEQUENCE [LARGE SCALE GENOMIC DNA]</scope>
    <source>
        <strain evidence="5">OB3b</strain>
    </source>
</reference>
<protein>
    <submittedName>
        <fullName evidence="4">RND transporter</fullName>
    </submittedName>
</protein>
<dbReference type="GO" id="GO:0005886">
    <property type="term" value="C:plasma membrane"/>
    <property type="evidence" value="ECO:0007669"/>
    <property type="project" value="UniProtKB-SubCell"/>
</dbReference>
<keyword evidence="5" id="KW-1185">Reference proteome</keyword>
<evidence type="ECO:0000313" key="4">
    <source>
        <dbReference type="EMBL" id="ATQ70170.1"/>
    </source>
</evidence>
<keyword evidence="2" id="KW-0564">Palmitate</keyword>
<name>A0A2D2D585_METT3</name>
<comment type="subcellular location">
    <subcellularLocation>
        <location evidence="2">Cell membrane</location>
        <topology evidence="2">Lipid-anchor</topology>
    </subcellularLocation>
</comment>
<dbReference type="PROSITE" id="PS51257">
    <property type="entry name" value="PROKAR_LIPOPROTEIN"/>
    <property type="match status" value="1"/>
</dbReference>
<accession>A0A2D2D585</accession>
<dbReference type="STRING" id="595536.GCA_000178815_00588"/>
<organism evidence="4 5">
    <name type="scientific">Methylosinus trichosporium (strain ATCC 35070 / NCIMB 11131 / UNIQEM 75 / OB3b)</name>
    <dbReference type="NCBI Taxonomy" id="595536"/>
    <lineage>
        <taxon>Bacteria</taxon>
        <taxon>Pseudomonadati</taxon>
        <taxon>Pseudomonadota</taxon>
        <taxon>Alphaproteobacteria</taxon>
        <taxon>Hyphomicrobiales</taxon>
        <taxon>Methylocystaceae</taxon>
        <taxon>Methylosinus</taxon>
    </lineage>
</organism>